<organism evidence="1 2">
    <name type="scientific">Mammaliicoccus sciuri</name>
    <name type="common">Staphylococcus sciuri</name>
    <dbReference type="NCBI Taxonomy" id="1296"/>
    <lineage>
        <taxon>Bacteria</taxon>
        <taxon>Bacillati</taxon>
        <taxon>Bacillota</taxon>
        <taxon>Bacilli</taxon>
        <taxon>Bacillales</taxon>
        <taxon>Staphylococcaceae</taxon>
        <taxon>Mammaliicoccus</taxon>
    </lineage>
</organism>
<reference evidence="1" key="2">
    <citation type="journal article" date="2023" name="Vet. Microbiol.">
        <title>Emergence of livestock-associated Mammaliicoccus sciuri ST71 co-harbouring mecA and mecC genes in Brazil.</title>
        <authorList>
            <person name="de Moura G.S."/>
            <person name="de Carvalho E."/>
            <person name="Ramos Sanchez E.M."/>
            <person name="Sellera F.P."/>
            <person name="Marques M.F.S."/>
            <person name="Heinemann M.B."/>
            <person name="De Vliegher S."/>
            <person name="Souza F.N."/>
            <person name="Mota R.A."/>
        </authorList>
    </citation>
    <scope>NUCLEOTIDE SEQUENCE</scope>
    <source>
        <strain evidence="1">BR656</strain>
    </source>
</reference>
<gene>
    <name evidence="1" type="ORF">OWO77_09295</name>
</gene>
<dbReference type="EMBL" id="JAPNQM010000004">
    <property type="protein sequence ID" value="MDL0117156.1"/>
    <property type="molecule type" value="Genomic_DNA"/>
</dbReference>
<comment type="caution">
    <text evidence="1">The sequence shown here is derived from an EMBL/GenBank/DDBJ whole genome shotgun (WGS) entry which is preliminary data.</text>
</comment>
<accession>A0ABT7HYC6</accession>
<evidence type="ECO:0000313" key="1">
    <source>
        <dbReference type="EMBL" id="MDL0117156.1"/>
    </source>
</evidence>
<proteinExistence type="predicted"/>
<protein>
    <submittedName>
        <fullName evidence="1">Uncharacterized protein</fullName>
    </submittedName>
</protein>
<keyword evidence="2" id="KW-1185">Reference proteome</keyword>
<dbReference type="RefSeq" id="WP_239705696.1">
    <property type="nucleotide sequence ID" value="NZ_JAPNQM010000004.1"/>
</dbReference>
<reference evidence="1" key="1">
    <citation type="submission" date="2022-09" db="EMBL/GenBank/DDBJ databases">
        <authorList>
            <person name="De Moura G.S."/>
            <person name="Carvalho E."/>
            <person name="Ramos Sanchez E.M."/>
            <person name="Sellera F.P."/>
            <person name="Marques M.F.S."/>
            <person name="Heinemann M.B."/>
            <person name="De Vliegher S."/>
            <person name="Souza F.N."/>
            <person name="Mota R.A."/>
        </authorList>
    </citation>
    <scope>NUCLEOTIDE SEQUENCE</scope>
    <source>
        <strain evidence="1">BR656</strain>
    </source>
</reference>
<evidence type="ECO:0000313" key="2">
    <source>
        <dbReference type="Proteomes" id="UP001176210"/>
    </source>
</evidence>
<dbReference type="Proteomes" id="UP001176210">
    <property type="component" value="Unassembled WGS sequence"/>
</dbReference>
<name>A0ABT7HYC6_MAMSC</name>
<sequence>MSEKLWDEFIQFWDEDEIKEKAERYQELYENPEEIDNDFSWVNKKEKLNKISKAAMWGIPNHILGDIDNSKFIIGLFNPGTHMNKTTSEECSTVGEYIQSEVSLEKNIVDGVEFDSKEVYETNDVEISMLHDFYYNHILSKENVISQELKKLYKIYCENEQEFKLYLQSGHSKRFKAVAYYLGQYYSHVFHGSGPGYVRCMKHYSSIFEKMNKAKRYDSEVEQKFEEALIKLKITNIELIPYRTSESNDIGFSKKQESSILSAKVILGKLLTDKESIVILRSRGKWEGLFKKECASKDVNYSQEIEPRLFELGTSGAISYKNLYPVKKKKNNSKLKNEDLSERYKQEINKIVDELSEEIRLKEFEEYLDNVIAMYH</sequence>